<name>A0A5D4RKT5_9BACI</name>
<proteinExistence type="predicted"/>
<feature type="transmembrane region" description="Helical" evidence="5">
    <location>
        <begin position="645"/>
        <end position="674"/>
    </location>
</feature>
<feature type="transmembrane region" description="Helical" evidence="5">
    <location>
        <begin position="171"/>
        <end position="189"/>
    </location>
</feature>
<protein>
    <submittedName>
        <fullName evidence="7">ABC transporter permease subunit</fullName>
    </submittedName>
</protein>
<sequence length="844" mass="95447">MKHIMFELKKLIRQKKFLWLFFIVLLYTMAVYFYHYQQYPEMKDRAYFVVQQLDVEARGAQTQLTLEQKETPEDQLIAEQLSEVQGMLSSIFQWKVAVTEERWGDVPKPEGEFLSHLQAFLDSGGVFTGITQSEIQARLDKSRWLQKYNLPYEDEEYPLSPHLILKEGSSVFLGVIGLVLMVLFFGGSLSQEKEQNTWSTLATQPISRWRLAAGKYMSLLVSALLFVVIVTGVSVLIPLLFHGQDLSMQYPVIAGTGDVAALMPIYQFVFRAILFFVCASAFLFSLIFLFSSWTKNTFMSIMLTVFFSLAGFILTDMQAVLQWPFNPFRLLMADTLAMTVPSKTDFLYFLGALLWSSALLIVAGRLLKKEGKQRFSSIHRPFYKGRTQRTSSTLANFILFEWRKERRKGLLLQVMAVLSVFIVLGSVILTYEKNERAEAYIAGLEENAKVIEEELLPYYEEAIGLSENSQGDKEYAEELKTVQNLFEERLGKVNKAVDGYYHYELAPLQEYHLFELQAANGEFDTNNISQSYVDLLGQFTVDVSLAEKQWMMEKQIDPIIAGEFNPTINTTWTHEQPNQTQEEWVNQNKKIDNSGLYSLYYYFDHYFSYIIVVFFFLLGGGLARERGKRPAIQFIRTQPVTGRQVFIGKLIAASSLSLLSWTVLVFLVVLAGAIANGFGDWLYPIVHYDSAAAVGSASYTGQSPAGWSTGFHLESLGRVVLENYALHSLVLVFLIVLSVFLSLFIKNQFSVLAVAAIVCISGYAASTKILSSFAHMLPFTYLNPAKIINGEMSVELNNSGISFTNGCWVMMGAVLVLGAAGYVVSGWEKRKGFVSRPVKVSKSI</sequence>
<feature type="transmembrane region" description="Helical" evidence="5">
    <location>
        <begin position="751"/>
        <end position="774"/>
    </location>
</feature>
<dbReference type="PANTHER" id="PTHR37305:SF1">
    <property type="entry name" value="MEMBRANE PROTEIN"/>
    <property type="match status" value="1"/>
</dbReference>
<keyword evidence="4 5" id="KW-0472">Membrane</keyword>
<feature type="transmembrane region" description="Helical" evidence="5">
    <location>
        <begin position="268"/>
        <end position="289"/>
    </location>
</feature>
<keyword evidence="2 5" id="KW-0812">Transmembrane</keyword>
<evidence type="ECO:0000256" key="5">
    <source>
        <dbReference type="SAM" id="Phobius"/>
    </source>
</evidence>
<feature type="transmembrane region" description="Helical" evidence="5">
    <location>
        <begin position="346"/>
        <end position="367"/>
    </location>
</feature>
<feature type="transmembrane region" description="Helical" evidence="5">
    <location>
        <begin position="410"/>
        <end position="431"/>
    </location>
</feature>
<dbReference type="Proteomes" id="UP000322139">
    <property type="component" value="Unassembled WGS sequence"/>
</dbReference>
<dbReference type="GO" id="GO:0140359">
    <property type="term" value="F:ABC-type transporter activity"/>
    <property type="evidence" value="ECO:0007669"/>
    <property type="project" value="InterPro"/>
</dbReference>
<feature type="domain" description="ABC-2 type transporter transmembrane" evidence="6">
    <location>
        <begin position="566"/>
        <end position="821"/>
    </location>
</feature>
<reference evidence="7 8" key="1">
    <citation type="submission" date="2019-08" db="EMBL/GenBank/DDBJ databases">
        <title>Bacillus genomes from the desert of Cuatro Cienegas, Coahuila.</title>
        <authorList>
            <person name="Olmedo-Alvarez G."/>
        </authorList>
    </citation>
    <scope>NUCLEOTIDE SEQUENCE [LARGE SCALE GENOMIC DNA]</scope>
    <source>
        <strain evidence="7 8">CH446_14T</strain>
    </source>
</reference>
<evidence type="ECO:0000313" key="8">
    <source>
        <dbReference type="Proteomes" id="UP000322139"/>
    </source>
</evidence>
<accession>A0A5D4RKT5</accession>
<dbReference type="GO" id="GO:0005886">
    <property type="term" value="C:plasma membrane"/>
    <property type="evidence" value="ECO:0007669"/>
    <property type="project" value="UniProtKB-SubCell"/>
</dbReference>
<evidence type="ECO:0000256" key="4">
    <source>
        <dbReference type="ARBA" id="ARBA00023136"/>
    </source>
</evidence>
<evidence type="ECO:0000256" key="2">
    <source>
        <dbReference type="ARBA" id="ARBA00022692"/>
    </source>
</evidence>
<keyword evidence="3 5" id="KW-1133">Transmembrane helix</keyword>
<feature type="transmembrane region" description="Helical" evidence="5">
    <location>
        <begin position="17"/>
        <end position="35"/>
    </location>
</feature>
<feature type="transmembrane region" description="Helical" evidence="5">
    <location>
        <begin position="301"/>
        <end position="321"/>
    </location>
</feature>
<evidence type="ECO:0000313" key="7">
    <source>
        <dbReference type="EMBL" id="TYS50378.1"/>
    </source>
</evidence>
<feature type="transmembrane region" description="Helical" evidence="5">
    <location>
        <begin position="808"/>
        <end position="827"/>
    </location>
</feature>
<evidence type="ECO:0000256" key="1">
    <source>
        <dbReference type="ARBA" id="ARBA00004141"/>
    </source>
</evidence>
<feature type="transmembrane region" description="Helical" evidence="5">
    <location>
        <begin position="216"/>
        <end position="241"/>
    </location>
</feature>
<dbReference type="AlphaFoldDB" id="A0A5D4RKT5"/>
<feature type="transmembrane region" description="Helical" evidence="5">
    <location>
        <begin position="724"/>
        <end position="744"/>
    </location>
</feature>
<feature type="transmembrane region" description="Helical" evidence="5">
    <location>
        <begin position="606"/>
        <end position="624"/>
    </location>
</feature>
<organism evidence="7 8">
    <name type="scientific">Bacillus infantis</name>
    <dbReference type="NCBI Taxonomy" id="324767"/>
    <lineage>
        <taxon>Bacteria</taxon>
        <taxon>Bacillati</taxon>
        <taxon>Bacillota</taxon>
        <taxon>Bacilli</taxon>
        <taxon>Bacillales</taxon>
        <taxon>Bacillaceae</taxon>
        <taxon>Bacillus</taxon>
    </lineage>
</organism>
<dbReference type="RefSeq" id="WP_148974180.1">
    <property type="nucleotide sequence ID" value="NZ_VTER01000003.1"/>
</dbReference>
<dbReference type="Pfam" id="PF12698">
    <property type="entry name" value="ABC2_membrane_3"/>
    <property type="match status" value="1"/>
</dbReference>
<dbReference type="PANTHER" id="PTHR37305">
    <property type="entry name" value="INTEGRAL MEMBRANE PROTEIN-RELATED"/>
    <property type="match status" value="1"/>
</dbReference>
<evidence type="ECO:0000259" key="6">
    <source>
        <dbReference type="Pfam" id="PF12698"/>
    </source>
</evidence>
<evidence type="ECO:0000256" key="3">
    <source>
        <dbReference type="ARBA" id="ARBA00022989"/>
    </source>
</evidence>
<dbReference type="EMBL" id="VTER01000003">
    <property type="protein sequence ID" value="TYS50378.1"/>
    <property type="molecule type" value="Genomic_DNA"/>
</dbReference>
<comment type="caution">
    <text evidence="7">The sequence shown here is derived from an EMBL/GenBank/DDBJ whole genome shotgun (WGS) entry which is preliminary data.</text>
</comment>
<dbReference type="Pfam" id="PF12679">
    <property type="entry name" value="ABC2_membrane_2"/>
    <property type="match status" value="1"/>
</dbReference>
<comment type="subcellular location">
    <subcellularLocation>
        <location evidence="1">Membrane</location>
        <topology evidence="1">Multi-pass membrane protein</topology>
    </subcellularLocation>
</comment>
<gene>
    <name evidence="7" type="ORF">FZD51_07515</name>
</gene>
<dbReference type="InterPro" id="IPR013525">
    <property type="entry name" value="ABC2_TM"/>
</dbReference>